<keyword evidence="4" id="KW-0472">Membrane</keyword>
<reference evidence="11 12" key="1">
    <citation type="submission" date="2011-08" db="EMBL/GenBank/DDBJ databases">
        <authorList>
            <person name="Weinstock G."/>
            <person name="Sodergren E."/>
            <person name="Clifton S."/>
            <person name="Fulton L."/>
            <person name="Fulton B."/>
            <person name="Courtney L."/>
            <person name="Fronick C."/>
            <person name="Harrison M."/>
            <person name="Strong C."/>
            <person name="Farmer C."/>
            <person name="Delahaunty K."/>
            <person name="Markovic C."/>
            <person name="Hall O."/>
            <person name="Minx P."/>
            <person name="Tomlinson C."/>
            <person name="Mitreva M."/>
            <person name="Hou S."/>
            <person name="Chen J."/>
            <person name="Wollam A."/>
            <person name="Pepin K.H."/>
            <person name="Johnson M."/>
            <person name="Bhonagiri V."/>
            <person name="Zhang X."/>
            <person name="Suruliraj S."/>
            <person name="Warren W."/>
            <person name="Chinwalla A."/>
            <person name="Mardis E.R."/>
            <person name="Wilson R.K."/>
        </authorList>
    </citation>
    <scope>NUCLEOTIDE SEQUENCE [LARGE SCALE GENOMIC DNA]</scope>
    <source>
        <strain evidence="11 12">ATCC 51873</strain>
    </source>
</reference>
<dbReference type="NCBIfam" id="TIGR02515">
    <property type="entry name" value="IV_pilus_PilQ"/>
    <property type="match status" value="1"/>
</dbReference>
<dbReference type="RefSeq" id="WP_004090981.1">
    <property type="nucleotide sequence ID" value="NZ_JH417502.1"/>
</dbReference>
<dbReference type="InterPro" id="IPR001775">
    <property type="entry name" value="GspD/PilQ"/>
</dbReference>
<gene>
    <name evidence="11" type="ORF">HMPREF0454_01286</name>
</gene>
<dbReference type="InterPro" id="IPR013355">
    <property type="entry name" value="Pilus_4_PilQ"/>
</dbReference>
<evidence type="ECO:0000259" key="10">
    <source>
        <dbReference type="Pfam" id="PF03958"/>
    </source>
</evidence>
<sequence length="441" mass="48361">MKRLKYGCCYGCLLWALAFTSWATKIRDDTPITLAFSDAPLVNVLQALADNQHLNLIVSEDVKGNTSLKLVDVPWKRAIQAIARLHELSIEQTGNILFVQTMAVVDKRQERVHNKQLQENAQRPISLTIALQQADVDVVVKNLTQQKGGLLSAQGTVSADPRTNTILVRDLPENTRAVQAWIDELDQPVSQVQLTAHIVTINRESLNELGVRWGTADSDEATSSDSSSSSNSSNFRLNQFNMGLPAEGRSFNAGFQIARIGGRLLELELSALEQEDNVEIIASPHLMATNLQTASIKQGTEIPYEVSSGASGSTSIEFKEAVLGMEVTPRVMRNGKITLTLQITQNMPGRSIKQGDGEALAIDKQEIKTQVTLSDGDTVILGGIFQRQTTHGKTQVPKLGDIPLFGALFRDSTDEAKRRELVIFITPKLVKAETPSSLLRK</sequence>
<comment type="similarity">
    <text evidence="6">Belongs to the bacterial secretin family.</text>
</comment>
<keyword evidence="2 7" id="KW-0813">Transport</keyword>
<dbReference type="Pfam" id="PF00263">
    <property type="entry name" value="Secretin"/>
    <property type="match status" value="1"/>
</dbReference>
<dbReference type="InterPro" id="IPR005644">
    <property type="entry name" value="NolW-like"/>
</dbReference>
<evidence type="ECO:0000256" key="1">
    <source>
        <dbReference type="ARBA" id="ARBA00004370"/>
    </source>
</evidence>
<dbReference type="HOGENOM" id="CLU_006756_2_1_6"/>
<evidence type="ECO:0000256" key="3">
    <source>
        <dbReference type="ARBA" id="ARBA00022729"/>
    </source>
</evidence>
<evidence type="ECO:0000259" key="9">
    <source>
        <dbReference type="Pfam" id="PF00263"/>
    </source>
</evidence>
<evidence type="ECO:0000313" key="11">
    <source>
        <dbReference type="EMBL" id="EHM44973.1"/>
    </source>
</evidence>
<evidence type="ECO:0000256" key="8">
    <source>
        <dbReference type="SAM" id="SignalP"/>
    </source>
</evidence>
<comment type="subcellular location">
    <subcellularLocation>
        <location evidence="7">Cell outer membrane</location>
    </subcellularLocation>
    <subcellularLocation>
        <location evidence="1">Membrane</location>
    </subcellularLocation>
</comment>
<dbReference type="InterPro" id="IPR004846">
    <property type="entry name" value="T2SS/T3SS_dom"/>
</dbReference>
<organism evidence="11 12">
    <name type="scientific">Hafnia alvei ATCC 51873</name>
    <dbReference type="NCBI Taxonomy" id="1002364"/>
    <lineage>
        <taxon>Bacteria</taxon>
        <taxon>Pseudomonadati</taxon>
        <taxon>Pseudomonadota</taxon>
        <taxon>Gammaproteobacteria</taxon>
        <taxon>Enterobacterales</taxon>
        <taxon>Hafniaceae</taxon>
        <taxon>Hafnia</taxon>
    </lineage>
</organism>
<dbReference type="Proteomes" id="UP000005959">
    <property type="component" value="Unassembled WGS sequence"/>
</dbReference>
<dbReference type="PRINTS" id="PR00811">
    <property type="entry name" value="BCTERIALGSPD"/>
</dbReference>
<dbReference type="PRINTS" id="PR01032">
    <property type="entry name" value="PHAGEIV"/>
</dbReference>
<dbReference type="GO" id="GO:0009279">
    <property type="term" value="C:cell outer membrane"/>
    <property type="evidence" value="ECO:0007669"/>
    <property type="project" value="UniProtKB-SubCell"/>
</dbReference>
<dbReference type="GO" id="GO:0009306">
    <property type="term" value="P:protein secretion"/>
    <property type="evidence" value="ECO:0007669"/>
    <property type="project" value="InterPro"/>
</dbReference>
<dbReference type="Gene3D" id="3.30.1370.120">
    <property type="match status" value="1"/>
</dbReference>
<dbReference type="PANTHER" id="PTHR30604:SF1">
    <property type="entry name" value="DNA UTILIZATION PROTEIN HOFQ"/>
    <property type="match status" value="1"/>
</dbReference>
<evidence type="ECO:0000256" key="6">
    <source>
        <dbReference type="RuleBase" id="RU004003"/>
    </source>
</evidence>
<dbReference type="PANTHER" id="PTHR30604">
    <property type="entry name" value="PROTEIN TRANSPORT PROTEIN HOFQ"/>
    <property type="match status" value="1"/>
</dbReference>
<name>G9Y406_HAFAL</name>
<dbReference type="PATRIC" id="fig|1002364.3.peg.1183"/>
<dbReference type="Pfam" id="PF03958">
    <property type="entry name" value="Secretin_N"/>
    <property type="match status" value="1"/>
</dbReference>
<evidence type="ECO:0000256" key="7">
    <source>
        <dbReference type="RuleBase" id="RU004004"/>
    </source>
</evidence>
<keyword evidence="5" id="KW-0998">Cell outer membrane</keyword>
<protein>
    <submittedName>
        <fullName evidence="11">Type IV pilus secretin PilQ</fullName>
    </submittedName>
</protein>
<dbReference type="AlphaFoldDB" id="G9Y406"/>
<feature type="signal peptide" evidence="8">
    <location>
        <begin position="1"/>
        <end position="23"/>
    </location>
</feature>
<accession>G9Y406</accession>
<dbReference type="NCBIfam" id="NF010083">
    <property type="entry name" value="PRK13568.1"/>
    <property type="match status" value="1"/>
</dbReference>
<feature type="domain" description="Type II/III secretion system secretin-like" evidence="9">
    <location>
        <begin position="271"/>
        <end position="431"/>
    </location>
</feature>
<evidence type="ECO:0000313" key="12">
    <source>
        <dbReference type="Proteomes" id="UP000005959"/>
    </source>
</evidence>
<comment type="caution">
    <text evidence="11">The sequence shown here is derived from an EMBL/GenBank/DDBJ whole genome shotgun (WGS) entry which is preliminary data.</text>
</comment>
<feature type="domain" description="NolW-like" evidence="10">
    <location>
        <begin position="128"/>
        <end position="191"/>
    </location>
</feature>
<keyword evidence="3 8" id="KW-0732">Signal</keyword>
<evidence type="ECO:0000256" key="2">
    <source>
        <dbReference type="ARBA" id="ARBA00022448"/>
    </source>
</evidence>
<dbReference type="EMBL" id="AGCI01000026">
    <property type="protein sequence ID" value="EHM44973.1"/>
    <property type="molecule type" value="Genomic_DNA"/>
</dbReference>
<dbReference type="Gene3D" id="3.30.1370.130">
    <property type="match status" value="1"/>
</dbReference>
<evidence type="ECO:0000256" key="4">
    <source>
        <dbReference type="ARBA" id="ARBA00023136"/>
    </source>
</evidence>
<evidence type="ECO:0000256" key="5">
    <source>
        <dbReference type="ARBA" id="ARBA00023237"/>
    </source>
</evidence>
<dbReference type="InterPro" id="IPR051808">
    <property type="entry name" value="Type_IV_pilus_biogenesis"/>
</dbReference>
<dbReference type="InterPro" id="IPR038591">
    <property type="entry name" value="NolW-like_sf"/>
</dbReference>
<proteinExistence type="inferred from homology"/>
<feature type="chain" id="PRO_5003528855" evidence="8">
    <location>
        <begin position="24"/>
        <end position="441"/>
    </location>
</feature>